<reference evidence="2 3" key="1">
    <citation type="submission" date="2019-05" db="EMBL/GenBank/DDBJ databases">
        <title>Another draft genome of Portunus trituberculatus and its Hox gene families provides insights of decapod evolution.</title>
        <authorList>
            <person name="Jeong J.-H."/>
            <person name="Song I."/>
            <person name="Kim S."/>
            <person name="Choi T."/>
            <person name="Kim D."/>
            <person name="Ryu S."/>
            <person name="Kim W."/>
        </authorList>
    </citation>
    <scope>NUCLEOTIDE SEQUENCE [LARGE SCALE GENOMIC DNA]</scope>
    <source>
        <tissue evidence="2">Muscle</tissue>
    </source>
</reference>
<feature type="compositionally biased region" description="Acidic residues" evidence="1">
    <location>
        <begin position="12"/>
        <end position="32"/>
    </location>
</feature>
<dbReference type="Proteomes" id="UP000324222">
    <property type="component" value="Unassembled WGS sequence"/>
</dbReference>
<feature type="region of interest" description="Disordered" evidence="1">
    <location>
        <begin position="1"/>
        <end position="44"/>
    </location>
</feature>
<organism evidence="2 3">
    <name type="scientific">Portunus trituberculatus</name>
    <name type="common">Swimming crab</name>
    <name type="synonym">Neptunus trituberculatus</name>
    <dbReference type="NCBI Taxonomy" id="210409"/>
    <lineage>
        <taxon>Eukaryota</taxon>
        <taxon>Metazoa</taxon>
        <taxon>Ecdysozoa</taxon>
        <taxon>Arthropoda</taxon>
        <taxon>Crustacea</taxon>
        <taxon>Multicrustacea</taxon>
        <taxon>Malacostraca</taxon>
        <taxon>Eumalacostraca</taxon>
        <taxon>Eucarida</taxon>
        <taxon>Decapoda</taxon>
        <taxon>Pleocyemata</taxon>
        <taxon>Brachyura</taxon>
        <taxon>Eubrachyura</taxon>
        <taxon>Portunoidea</taxon>
        <taxon>Portunidae</taxon>
        <taxon>Portuninae</taxon>
        <taxon>Portunus</taxon>
    </lineage>
</organism>
<gene>
    <name evidence="2" type="ORF">E2C01_043172</name>
</gene>
<accession>A0A5B7FWK2</accession>
<sequence>MDEDERKNNLEKEEDQDENEEEEEEEEEEEGNAGEAIGWIREDGGDGKKIVIKGRARGGCGEEARQMEMYFVTMRRGRWLVVVGSDGEEDLERKT</sequence>
<comment type="caution">
    <text evidence="2">The sequence shown here is derived from an EMBL/GenBank/DDBJ whole genome shotgun (WGS) entry which is preliminary data.</text>
</comment>
<feature type="compositionally biased region" description="Basic and acidic residues" evidence="1">
    <location>
        <begin position="1"/>
        <end position="11"/>
    </location>
</feature>
<dbReference type="AlphaFoldDB" id="A0A5B7FWK2"/>
<protein>
    <submittedName>
        <fullName evidence="2">Uncharacterized protein</fullName>
    </submittedName>
</protein>
<proteinExistence type="predicted"/>
<keyword evidence="3" id="KW-1185">Reference proteome</keyword>
<evidence type="ECO:0000256" key="1">
    <source>
        <dbReference type="SAM" id="MobiDB-lite"/>
    </source>
</evidence>
<name>A0A5B7FWK2_PORTR</name>
<dbReference type="EMBL" id="VSRR010008835">
    <property type="protein sequence ID" value="MPC49373.1"/>
    <property type="molecule type" value="Genomic_DNA"/>
</dbReference>
<evidence type="ECO:0000313" key="3">
    <source>
        <dbReference type="Proteomes" id="UP000324222"/>
    </source>
</evidence>
<evidence type="ECO:0000313" key="2">
    <source>
        <dbReference type="EMBL" id="MPC49373.1"/>
    </source>
</evidence>